<dbReference type="AlphaFoldDB" id="A0A6A3LJ59"/>
<dbReference type="Proteomes" id="UP000460718">
    <property type="component" value="Unassembled WGS sequence"/>
</dbReference>
<sequence length="476" mass="53984">MATNNPFSACQVCSYFYKAGTDSQDEPTSYFRCQCSVVRKQAPKTGYSNMFDHVLKHHPDFVVTMMASGTNTATLVSFIDQKSQTVFCWLDWTTACNLPFTWCEDPIVAKYTSLEHLSSETLLKYAHLVVRQVEIDIGLALPVIFGIMFDGWTFQSEHYLAVYAVFEHDGRADKVLLAFAPLIGDDVTDNSTASHVTFLEGILPFFGRDISDVGYLVGDNCAVNTKLADLLDIPLVGCASHRLNLAVQVFMADYEPLLGKIQELTRKLRNLNHSAKLQKSTSLRPVMRQTTHWDSTYKMVKRFFAIKDFIDTSDDELVELMPTRHEENKLWALGDDLREFTSASKNLQGDEGVTLLDVRDIFEALIERPRPSRSRASADAGEDINDHAGFADRALRARKKQRVAAQVYRGVRFIPPTSNTVERLFSKARHVLSLHRHRILPIRHEMLLFLKINRRFWRAATVSKVVNAKVSRALIT</sequence>
<gene>
    <name evidence="1" type="ORF">PF011_g5836</name>
</gene>
<name>A0A6A3LJ59_9STRA</name>
<protein>
    <recommendedName>
        <fullName evidence="3">HAT C-terminal dimerisation domain-containing protein</fullName>
    </recommendedName>
</protein>
<dbReference type="SUPFAM" id="SSF53098">
    <property type="entry name" value="Ribonuclease H-like"/>
    <property type="match status" value="1"/>
</dbReference>
<comment type="caution">
    <text evidence="1">The sequence shown here is derived from an EMBL/GenBank/DDBJ whole genome shotgun (WGS) entry which is preliminary data.</text>
</comment>
<dbReference type="InterPro" id="IPR012337">
    <property type="entry name" value="RNaseH-like_sf"/>
</dbReference>
<accession>A0A6A3LJ59</accession>
<evidence type="ECO:0000313" key="1">
    <source>
        <dbReference type="EMBL" id="KAE9019426.1"/>
    </source>
</evidence>
<evidence type="ECO:0000313" key="2">
    <source>
        <dbReference type="Proteomes" id="UP000460718"/>
    </source>
</evidence>
<dbReference type="EMBL" id="QXFW01000236">
    <property type="protein sequence ID" value="KAE9019426.1"/>
    <property type="molecule type" value="Genomic_DNA"/>
</dbReference>
<dbReference type="PANTHER" id="PTHR40866:SF1">
    <property type="entry name" value="BED-TYPE DOMAIN-CONTAINING PROTEIN"/>
    <property type="match status" value="1"/>
</dbReference>
<reference evidence="1 2" key="1">
    <citation type="submission" date="2018-09" db="EMBL/GenBank/DDBJ databases">
        <title>Genomic investigation of the strawberry pathogen Phytophthora fragariae indicates pathogenicity is determined by transcriptional variation in three key races.</title>
        <authorList>
            <person name="Adams T.M."/>
            <person name="Armitage A.D."/>
            <person name="Sobczyk M.K."/>
            <person name="Bates H.J."/>
            <person name="Dunwell J.M."/>
            <person name="Nellist C.F."/>
            <person name="Harrison R.J."/>
        </authorList>
    </citation>
    <scope>NUCLEOTIDE SEQUENCE [LARGE SCALE GENOMIC DNA]</scope>
    <source>
        <strain evidence="1 2">SCRP245</strain>
    </source>
</reference>
<dbReference type="PANTHER" id="PTHR40866">
    <property type="entry name" value="BED-TYPE DOMAIN-CONTAINING PROTEIN"/>
    <property type="match status" value="1"/>
</dbReference>
<evidence type="ECO:0008006" key="3">
    <source>
        <dbReference type="Google" id="ProtNLM"/>
    </source>
</evidence>
<proteinExistence type="predicted"/>
<organism evidence="1 2">
    <name type="scientific">Phytophthora fragariae</name>
    <dbReference type="NCBI Taxonomy" id="53985"/>
    <lineage>
        <taxon>Eukaryota</taxon>
        <taxon>Sar</taxon>
        <taxon>Stramenopiles</taxon>
        <taxon>Oomycota</taxon>
        <taxon>Peronosporomycetes</taxon>
        <taxon>Peronosporales</taxon>
        <taxon>Peronosporaceae</taxon>
        <taxon>Phytophthora</taxon>
    </lineage>
</organism>